<keyword evidence="2" id="KW-1133">Transmembrane helix</keyword>
<keyword evidence="2" id="KW-0812">Transmembrane</keyword>
<evidence type="ECO:0000256" key="3">
    <source>
        <dbReference type="SAM" id="SignalP"/>
    </source>
</evidence>
<proteinExistence type="predicted"/>
<feature type="non-terminal residue" evidence="4">
    <location>
        <position position="231"/>
    </location>
</feature>
<dbReference type="AlphaFoldDB" id="A0A0D8XDP2"/>
<evidence type="ECO:0000256" key="2">
    <source>
        <dbReference type="SAM" id="Phobius"/>
    </source>
</evidence>
<evidence type="ECO:0000313" key="4">
    <source>
        <dbReference type="EMBL" id="KJH40561.1"/>
    </source>
</evidence>
<dbReference type="EMBL" id="KN717115">
    <property type="protein sequence ID" value="KJH40561.1"/>
    <property type="molecule type" value="Genomic_DNA"/>
</dbReference>
<dbReference type="Proteomes" id="UP000053766">
    <property type="component" value="Unassembled WGS sequence"/>
</dbReference>
<dbReference type="OrthoDB" id="5875497at2759"/>
<accession>A0A0D8XDP2</accession>
<feature type="transmembrane region" description="Helical" evidence="2">
    <location>
        <begin position="63"/>
        <end position="86"/>
    </location>
</feature>
<keyword evidence="5" id="KW-1185">Reference proteome</keyword>
<feature type="chain" id="PRO_5002335536" evidence="3">
    <location>
        <begin position="20"/>
        <end position="231"/>
    </location>
</feature>
<feature type="signal peptide" evidence="3">
    <location>
        <begin position="1"/>
        <end position="19"/>
    </location>
</feature>
<feature type="region of interest" description="Disordered" evidence="1">
    <location>
        <begin position="22"/>
        <end position="46"/>
    </location>
</feature>
<reference evidence="4 5" key="1">
    <citation type="submission" date="2013-11" db="EMBL/GenBank/DDBJ databases">
        <title>Draft genome of the bovine lungworm Dictyocaulus viviparus.</title>
        <authorList>
            <person name="Mitreva M."/>
        </authorList>
    </citation>
    <scope>NUCLEOTIDE SEQUENCE [LARGE SCALE GENOMIC DNA]</scope>
    <source>
        <strain evidence="4 5">HannoverDv2000</strain>
    </source>
</reference>
<evidence type="ECO:0000313" key="5">
    <source>
        <dbReference type="Proteomes" id="UP000053766"/>
    </source>
</evidence>
<protein>
    <submittedName>
        <fullName evidence="4">Uncharacterized protein</fullName>
    </submittedName>
</protein>
<organism evidence="4 5">
    <name type="scientific">Dictyocaulus viviparus</name>
    <name type="common">Bovine lungworm</name>
    <dbReference type="NCBI Taxonomy" id="29172"/>
    <lineage>
        <taxon>Eukaryota</taxon>
        <taxon>Metazoa</taxon>
        <taxon>Ecdysozoa</taxon>
        <taxon>Nematoda</taxon>
        <taxon>Chromadorea</taxon>
        <taxon>Rhabditida</taxon>
        <taxon>Rhabditina</taxon>
        <taxon>Rhabditomorpha</taxon>
        <taxon>Strongyloidea</taxon>
        <taxon>Metastrongylidae</taxon>
        <taxon>Dictyocaulus</taxon>
    </lineage>
</organism>
<feature type="compositionally biased region" description="Polar residues" evidence="1">
    <location>
        <begin position="22"/>
        <end position="31"/>
    </location>
</feature>
<keyword evidence="2" id="KW-0472">Membrane</keyword>
<dbReference type="STRING" id="29172.A0A0D8XDP2"/>
<reference evidence="5" key="2">
    <citation type="journal article" date="2016" name="Sci. Rep.">
        <title>Dictyocaulus viviparus genome, variome and transcriptome elucidate lungworm biology and support future intervention.</title>
        <authorList>
            <person name="McNulty S.N."/>
            <person name="Strube C."/>
            <person name="Rosa B.A."/>
            <person name="Martin J.C."/>
            <person name="Tyagi R."/>
            <person name="Choi Y.J."/>
            <person name="Wang Q."/>
            <person name="Hallsworth Pepin K."/>
            <person name="Zhang X."/>
            <person name="Ozersky P."/>
            <person name="Wilson R.K."/>
            <person name="Sternberg P.W."/>
            <person name="Gasser R.B."/>
            <person name="Mitreva M."/>
        </authorList>
    </citation>
    <scope>NUCLEOTIDE SEQUENCE [LARGE SCALE GENOMIC DNA]</scope>
    <source>
        <strain evidence="5">HannoverDv2000</strain>
    </source>
</reference>
<gene>
    <name evidence="4" type="ORF">DICVIV_13478</name>
</gene>
<keyword evidence="3" id="KW-0732">Signal</keyword>
<name>A0A0D8XDP2_DICVI</name>
<sequence length="231" mass="25628">MRLLLLDIIFVVRILSNRAQHQSSTDSTPYNTDYGDDSTEELSTTTSDISNLKSKQAEQSSTLLLLGLATALVMAGCIITVALWFISRKHRDYHVEDATTKTSSTSNESGKMSVKTPQKIDHEVIDPSEFQNCGPLVMQARMKGRIKHALDDDKSFSLREIQFDPKHNEIVTIGSDVEQLEGMSQLSMLSGEKSAEILKVGVTSDYSSNSSSIRNEVIMKVRNKTATLLRV</sequence>
<evidence type="ECO:0000256" key="1">
    <source>
        <dbReference type="SAM" id="MobiDB-lite"/>
    </source>
</evidence>